<protein>
    <submittedName>
        <fullName evidence="3">Transcriptional regulator, Spx/MgsR family</fullName>
    </submittedName>
</protein>
<evidence type="ECO:0000256" key="1">
    <source>
        <dbReference type="ARBA" id="ARBA00007198"/>
    </source>
</evidence>
<dbReference type="NCBIfam" id="NF008107">
    <property type="entry name" value="PRK10853.1"/>
    <property type="match status" value="1"/>
</dbReference>
<dbReference type="CDD" id="cd03035">
    <property type="entry name" value="ArsC_Yffb"/>
    <property type="match status" value="1"/>
</dbReference>
<dbReference type="Gene3D" id="3.40.30.10">
    <property type="entry name" value="Glutaredoxin"/>
    <property type="match status" value="1"/>
</dbReference>
<dbReference type="SUPFAM" id="SSF52833">
    <property type="entry name" value="Thioredoxin-like"/>
    <property type="match status" value="1"/>
</dbReference>
<dbReference type="PROSITE" id="PS51353">
    <property type="entry name" value="ARSC"/>
    <property type="match status" value="1"/>
</dbReference>
<dbReference type="InterPro" id="IPR006504">
    <property type="entry name" value="Tscrpt_reg_Spx/MgsR"/>
</dbReference>
<sequence length="132" mass="14454">MIGAMSTPAITLYGIPNCDTVKKARRWLADNGLEHQFHDFKKQGVPADRLQGWIGAVGWEKLVNRQGTTWRKLDAAQQAAVRDAASASALMENLPSVIKRPVVEWAGQPDREVSVGFDAAAWNERAARASNA</sequence>
<evidence type="ECO:0000313" key="3">
    <source>
        <dbReference type="EMBL" id="SFE32615.1"/>
    </source>
</evidence>
<dbReference type="InterPro" id="IPR036249">
    <property type="entry name" value="Thioredoxin-like_sf"/>
</dbReference>
<evidence type="ECO:0000313" key="4">
    <source>
        <dbReference type="Proteomes" id="UP000199119"/>
    </source>
</evidence>
<comment type="similarity">
    <text evidence="1 2">Belongs to the ArsC family.</text>
</comment>
<dbReference type="PANTHER" id="PTHR30041:SF8">
    <property type="entry name" value="PROTEIN YFFB"/>
    <property type="match status" value="1"/>
</dbReference>
<keyword evidence="4" id="KW-1185">Reference proteome</keyword>
<dbReference type="EMBL" id="FONX01000001">
    <property type="protein sequence ID" value="SFE32615.1"/>
    <property type="molecule type" value="Genomic_DNA"/>
</dbReference>
<organism evidence="3 4">
    <name type="scientific">Paracidovorax wautersii</name>
    <dbReference type="NCBI Taxonomy" id="1177982"/>
    <lineage>
        <taxon>Bacteria</taxon>
        <taxon>Pseudomonadati</taxon>
        <taxon>Pseudomonadota</taxon>
        <taxon>Betaproteobacteria</taxon>
        <taxon>Burkholderiales</taxon>
        <taxon>Comamonadaceae</taxon>
        <taxon>Paracidovorax</taxon>
    </lineage>
</organism>
<accession>A0A1I1ZLS5</accession>
<dbReference type="STRING" id="1177982.SAMN04489711_101211"/>
<evidence type="ECO:0000256" key="2">
    <source>
        <dbReference type="PROSITE-ProRule" id="PRU01282"/>
    </source>
</evidence>
<dbReference type="AlphaFoldDB" id="A0A1I1ZLS5"/>
<dbReference type="Pfam" id="PF03960">
    <property type="entry name" value="ArsC"/>
    <property type="match status" value="1"/>
</dbReference>
<dbReference type="PANTHER" id="PTHR30041">
    <property type="entry name" value="ARSENATE REDUCTASE"/>
    <property type="match status" value="1"/>
</dbReference>
<reference evidence="4" key="1">
    <citation type="submission" date="2016-10" db="EMBL/GenBank/DDBJ databases">
        <authorList>
            <person name="Varghese N."/>
            <person name="Submissions S."/>
        </authorList>
    </citation>
    <scope>NUCLEOTIDE SEQUENCE [LARGE SCALE GENOMIC DNA]</scope>
    <source>
        <strain evidence="4">DSM 27981</strain>
    </source>
</reference>
<dbReference type="InterPro" id="IPR006660">
    <property type="entry name" value="Arsenate_reductase-like"/>
</dbReference>
<gene>
    <name evidence="3" type="ORF">SAMN04489711_101211</name>
</gene>
<proteinExistence type="inferred from homology"/>
<name>A0A1I1ZLS5_9BURK</name>
<dbReference type="NCBIfam" id="TIGR01617">
    <property type="entry name" value="arsC_related"/>
    <property type="match status" value="1"/>
</dbReference>
<dbReference type="Proteomes" id="UP000199119">
    <property type="component" value="Unassembled WGS sequence"/>
</dbReference>